<keyword evidence="3" id="KW-1185">Reference proteome</keyword>
<reference evidence="2 3" key="1">
    <citation type="submission" date="2018-07" db="EMBL/GenBank/DDBJ databases">
        <title>Pedobacter sp. nov., isolated from soil.</title>
        <authorList>
            <person name="Zhou L.Y."/>
            <person name="Du Z.J."/>
        </authorList>
    </citation>
    <scope>NUCLEOTIDE SEQUENCE [LARGE SCALE GENOMIC DNA]</scope>
    <source>
        <strain evidence="2 3">JDX94</strain>
    </source>
</reference>
<evidence type="ECO:0000313" key="3">
    <source>
        <dbReference type="Proteomes" id="UP000253961"/>
    </source>
</evidence>
<dbReference type="RefSeq" id="WP_115404761.1">
    <property type="nucleotide sequence ID" value="NZ_QPKV01000014.1"/>
</dbReference>
<evidence type="ECO:0008006" key="4">
    <source>
        <dbReference type="Google" id="ProtNLM"/>
    </source>
</evidence>
<dbReference type="AlphaFoldDB" id="A0A369PP69"/>
<evidence type="ECO:0000256" key="1">
    <source>
        <dbReference type="SAM" id="SignalP"/>
    </source>
</evidence>
<accession>A0A369PP69</accession>
<organism evidence="2 3">
    <name type="scientific">Pedobacter chinensis</name>
    <dbReference type="NCBI Taxonomy" id="2282421"/>
    <lineage>
        <taxon>Bacteria</taxon>
        <taxon>Pseudomonadati</taxon>
        <taxon>Bacteroidota</taxon>
        <taxon>Sphingobacteriia</taxon>
        <taxon>Sphingobacteriales</taxon>
        <taxon>Sphingobacteriaceae</taxon>
        <taxon>Pedobacter</taxon>
    </lineage>
</organism>
<comment type="caution">
    <text evidence="2">The sequence shown here is derived from an EMBL/GenBank/DDBJ whole genome shotgun (WGS) entry which is preliminary data.</text>
</comment>
<keyword evidence="1" id="KW-0732">Signal</keyword>
<proteinExistence type="predicted"/>
<sequence>MKYVLLALLLLGLAMPVAFGQKAIRDDAIRYQQERMVFKQWDRNKFVPEPGFLYLNPMYWLTWGLHPNYPKTDLRPLSPYGPQTQRLGLVLAMQQSSNSYKLHADTLRNTALTETSNYIGAVSGLDPLWMLYYSKEFDPLTGQNDGALLSGLEIKEREYLQSTGLVNWYLEESLAIRERLAALRTANMDRGSRILGYHRILGEYRTLRASWEAKRQRSKLYLSLAETAEKARKPNAQATSAGEQNDKLIADRILSNSKL</sequence>
<evidence type="ECO:0000313" key="2">
    <source>
        <dbReference type="EMBL" id="RDC54334.1"/>
    </source>
</evidence>
<feature type="signal peptide" evidence="1">
    <location>
        <begin position="1"/>
        <end position="20"/>
    </location>
</feature>
<feature type="chain" id="PRO_5016976568" description="TolC family protein" evidence="1">
    <location>
        <begin position="21"/>
        <end position="259"/>
    </location>
</feature>
<dbReference type="OrthoDB" id="1265092at2"/>
<dbReference type="EMBL" id="QPKV01000014">
    <property type="protein sequence ID" value="RDC54334.1"/>
    <property type="molecule type" value="Genomic_DNA"/>
</dbReference>
<protein>
    <recommendedName>
        <fullName evidence="4">TolC family protein</fullName>
    </recommendedName>
</protein>
<gene>
    <name evidence="2" type="ORF">DU508_21675</name>
</gene>
<name>A0A369PP69_9SPHI</name>
<dbReference type="Proteomes" id="UP000253961">
    <property type="component" value="Unassembled WGS sequence"/>
</dbReference>